<dbReference type="InterPro" id="IPR041757">
    <property type="entry name" value="CysN_GTP-bd"/>
</dbReference>
<dbReference type="Gene3D" id="2.40.30.10">
    <property type="entry name" value="Translation factors"/>
    <property type="match status" value="2"/>
</dbReference>
<dbReference type="SUPFAM" id="SSF50447">
    <property type="entry name" value="Translation proteins"/>
    <property type="match status" value="1"/>
</dbReference>
<dbReference type="NCBIfam" id="TIGR00231">
    <property type="entry name" value="small_GTP"/>
    <property type="match status" value="1"/>
</dbReference>
<evidence type="ECO:0000313" key="8">
    <source>
        <dbReference type="EMBL" id="GAA4767751.1"/>
    </source>
</evidence>
<keyword evidence="2" id="KW-0808">Transferase</keyword>
<evidence type="ECO:0000256" key="4">
    <source>
        <dbReference type="ARBA" id="ARBA00022741"/>
    </source>
</evidence>
<dbReference type="Pfam" id="PF00009">
    <property type="entry name" value="GTP_EFTU"/>
    <property type="match status" value="1"/>
</dbReference>
<dbReference type="InterPro" id="IPR009001">
    <property type="entry name" value="Transl_elong_EF1A/Init_IF2_C"/>
</dbReference>
<gene>
    <name evidence="8" type="ORF">GCM10023230_16950</name>
</gene>
<dbReference type="PROSITE" id="PS00301">
    <property type="entry name" value="G_TR_1"/>
    <property type="match status" value="1"/>
</dbReference>
<keyword evidence="6" id="KW-0342">GTP-binding</keyword>
<feature type="domain" description="Tr-type G" evidence="7">
    <location>
        <begin position="1"/>
        <end position="215"/>
    </location>
</feature>
<dbReference type="SUPFAM" id="SSF52540">
    <property type="entry name" value="P-loop containing nucleoside triphosphate hydrolases"/>
    <property type="match status" value="1"/>
</dbReference>
<dbReference type="InterPro" id="IPR005225">
    <property type="entry name" value="Small_GTP-bd"/>
</dbReference>
<dbReference type="InterPro" id="IPR027417">
    <property type="entry name" value="P-loop_NTPase"/>
</dbReference>
<sequence>MNTLRFITAGNVDDGKSTLIGRLLYDSDSIHTDQLGVLQKQTKQEGVDIDLSLITDGLRAEREQGITIDVAYKYFSTSKRKFIIADAPGHEQYTRNMITGASNSDLIIILVDARKGITEQTKRHASIGSLMGIKKAIIAINKIDLVNYSESVFNQIQSDFEQIKSELNYNEIIYIPVSALVGDNVVNTSENTPWYNGKSILETLESIEIETTENLASRFQVQWVIRPKDKANHDYRGYAGSVLSGSYKVGDKVTILPVRIETEIVKIERNQHEVSQVVAGDNVVLHFDNNIDISRGDTVVLSHQLPIESNQIKTWISWLDNASLQVGKTYLLQHRFKNVRVKVQEVNNKWNINQWQFTEGDSIQLNDIAQVTLKANQPLFYDAFDTNSKSGNAVLIDETSYNTVGALMFL</sequence>
<organism evidence="8 9">
    <name type="scientific">Flavobacterium hankyongi</name>
    <dbReference type="NCBI Taxonomy" id="1176532"/>
    <lineage>
        <taxon>Bacteria</taxon>
        <taxon>Pseudomonadati</taxon>
        <taxon>Bacteroidota</taxon>
        <taxon>Flavobacteriia</taxon>
        <taxon>Flavobacteriales</taxon>
        <taxon>Flavobacteriaceae</taxon>
        <taxon>Flavobacterium</taxon>
    </lineage>
</organism>
<keyword evidence="5" id="KW-0067">ATP-binding</keyword>
<evidence type="ECO:0000256" key="2">
    <source>
        <dbReference type="ARBA" id="ARBA00022679"/>
    </source>
</evidence>
<evidence type="ECO:0000313" key="9">
    <source>
        <dbReference type="Proteomes" id="UP001500141"/>
    </source>
</evidence>
<evidence type="ECO:0000256" key="1">
    <source>
        <dbReference type="ARBA" id="ARBA00012391"/>
    </source>
</evidence>
<protein>
    <recommendedName>
        <fullName evidence="1">sulfate adenylyltransferase</fullName>
        <ecNumber evidence="1">2.7.7.4</ecNumber>
    </recommendedName>
</protein>
<reference evidence="9" key="1">
    <citation type="journal article" date="2019" name="Int. J. Syst. Evol. Microbiol.">
        <title>The Global Catalogue of Microorganisms (GCM) 10K type strain sequencing project: providing services to taxonomists for standard genome sequencing and annotation.</title>
        <authorList>
            <consortium name="The Broad Institute Genomics Platform"/>
            <consortium name="The Broad Institute Genome Sequencing Center for Infectious Disease"/>
            <person name="Wu L."/>
            <person name="Ma J."/>
        </authorList>
    </citation>
    <scope>NUCLEOTIDE SEQUENCE [LARGE SCALE GENOMIC DNA]</scope>
    <source>
        <strain evidence="9">JCM 18198</strain>
    </source>
</reference>
<keyword evidence="9" id="KW-1185">Reference proteome</keyword>
<evidence type="ECO:0000256" key="3">
    <source>
        <dbReference type="ARBA" id="ARBA00022695"/>
    </source>
</evidence>
<dbReference type="InterPro" id="IPR009000">
    <property type="entry name" value="Transl_B-barrel_sf"/>
</dbReference>
<dbReference type="PRINTS" id="PR00315">
    <property type="entry name" value="ELONGATNFCT"/>
</dbReference>
<dbReference type="RefSeq" id="WP_264542006.1">
    <property type="nucleotide sequence ID" value="NZ_BAABIP010000015.1"/>
</dbReference>
<dbReference type="InterPro" id="IPR011779">
    <property type="entry name" value="SO4_adenylTrfase_lsu"/>
</dbReference>
<dbReference type="InterPro" id="IPR054696">
    <property type="entry name" value="GTP-eEF1A_C"/>
</dbReference>
<dbReference type="EMBL" id="BAABIP010000015">
    <property type="protein sequence ID" value="GAA4767751.1"/>
    <property type="molecule type" value="Genomic_DNA"/>
</dbReference>
<proteinExistence type="predicted"/>
<dbReference type="InterPro" id="IPR050100">
    <property type="entry name" value="TRAFAC_GTPase_members"/>
</dbReference>
<dbReference type="PROSITE" id="PS51722">
    <property type="entry name" value="G_TR_2"/>
    <property type="match status" value="1"/>
</dbReference>
<keyword evidence="3" id="KW-0548">Nucleotidyltransferase</keyword>
<dbReference type="Gene3D" id="3.40.50.300">
    <property type="entry name" value="P-loop containing nucleotide triphosphate hydrolases"/>
    <property type="match status" value="1"/>
</dbReference>
<dbReference type="InterPro" id="IPR000795">
    <property type="entry name" value="T_Tr_GTP-bd_dom"/>
</dbReference>
<dbReference type="CDD" id="cd04166">
    <property type="entry name" value="CysN_ATPS"/>
    <property type="match status" value="1"/>
</dbReference>
<dbReference type="EC" id="2.7.7.4" evidence="1"/>
<name>A0ABP8ZVZ2_9FLAO</name>
<keyword evidence="4" id="KW-0547">Nucleotide-binding</keyword>
<dbReference type="SUPFAM" id="SSF50465">
    <property type="entry name" value="EF-Tu/eEF-1alpha/eIF2-gamma C-terminal domain"/>
    <property type="match status" value="1"/>
</dbReference>
<dbReference type="NCBIfam" id="TIGR02034">
    <property type="entry name" value="CysN"/>
    <property type="match status" value="1"/>
</dbReference>
<dbReference type="Proteomes" id="UP001500141">
    <property type="component" value="Unassembled WGS sequence"/>
</dbReference>
<evidence type="ECO:0000259" key="7">
    <source>
        <dbReference type="PROSITE" id="PS51722"/>
    </source>
</evidence>
<accession>A0ABP8ZVZ2</accession>
<evidence type="ECO:0000256" key="5">
    <source>
        <dbReference type="ARBA" id="ARBA00022840"/>
    </source>
</evidence>
<dbReference type="InterPro" id="IPR044139">
    <property type="entry name" value="CysN_NoDQ_III"/>
</dbReference>
<evidence type="ECO:0000256" key="6">
    <source>
        <dbReference type="ARBA" id="ARBA00023134"/>
    </source>
</evidence>
<dbReference type="InterPro" id="IPR031157">
    <property type="entry name" value="G_TR_CS"/>
</dbReference>
<dbReference type="Pfam" id="PF22594">
    <property type="entry name" value="GTP-eEF1A_C"/>
    <property type="match status" value="1"/>
</dbReference>
<comment type="caution">
    <text evidence="8">The sequence shown here is derived from an EMBL/GenBank/DDBJ whole genome shotgun (WGS) entry which is preliminary data.</text>
</comment>
<dbReference type="CDD" id="cd04095">
    <property type="entry name" value="CysN_NoDQ_III"/>
    <property type="match status" value="1"/>
</dbReference>
<dbReference type="PANTHER" id="PTHR23115">
    <property type="entry name" value="TRANSLATION FACTOR"/>
    <property type="match status" value="1"/>
</dbReference>